<evidence type="ECO:0000256" key="4">
    <source>
        <dbReference type="ARBA" id="ARBA00023315"/>
    </source>
</evidence>
<organism evidence="5 6">
    <name type="scientific">Variovorax paradoxus (strain EPS)</name>
    <dbReference type="NCBI Taxonomy" id="595537"/>
    <lineage>
        <taxon>Bacteria</taxon>
        <taxon>Pseudomonadati</taxon>
        <taxon>Pseudomonadota</taxon>
        <taxon>Betaproteobacteria</taxon>
        <taxon>Burkholderiales</taxon>
        <taxon>Comamonadaceae</taxon>
        <taxon>Variovorax</taxon>
    </lineage>
</organism>
<evidence type="ECO:0008006" key="7">
    <source>
        <dbReference type="Google" id="ProtNLM"/>
    </source>
</evidence>
<comment type="similarity">
    <text evidence="1">Belongs to the transferase hexapeptide repeat family.</text>
</comment>
<proteinExistence type="inferred from homology"/>
<dbReference type="PANTHER" id="PTHR43300:SF11">
    <property type="entry name" value="ACETYLTRANSFERASE RV3034C-RELATED"/>
    <property type="match status" value="1"/>
</dbReference>
<reference evidence="6" key="1">
    <citation type="submission" date="2010-12" db="EMBL/GenBank/DDBJ databases">
        <title>Complete sequence of Variovorax paradoxus EPS.</title>
        <authorList>
            <consortium name="US DOE Joint Genome Institute"/>
            <person name="Lucas S."/>
            <person name="Copeland A."/>
            <person name="Lapidus A."/>
            <person name="Cheng J.-F."/>
            <person name="Goodwin L."/>
            <person name="Pitluck S."/>
            <person name="Teshima H."/>
            <person name="Detter J.C."/>
            <person name="Han C."/>
            <person name="Tapia R."/>
            <person name="Land M."/>
            <person name="Hauser L."/>
            <person name="Kyrpides N."/>
            <person name="Ivanova N."/>
            <person name="Ovchinnikova G."/>
            <person name="Orwin P."/>
            <person name="Han J.-I.G."/>
            <person name="Woyke T."/>
        </authorList>
    </citation>
    <scope>NUCLEOTIDE SEQUENCE [LARGE SCALE GENOMIC DNA]</scope>
    <source>
        <strain evidence="6">EPS</strain>
    </source>
</reference>
<protein>
    <recommendedName>
        <fullName evidence="7">Acyltransferase</fullName>
    </recommendedName>
</protein>
<accession>E6UXD0</accession>
<dbReference type="STRING" id="595537.Varpa_4684"/>
<evidence type="ECO:0000313" key="6">
    <source>
        <dbReference type="Proteomes" id="UP000008917"/>
    </source>
</evidence>
<dbReference type="InterPro" id="IPR050179">
    <property type="entry name" value="Trans_hexapeptide_repeat"/>
</dbReference>
<keyword evidence="4" id="KW-0012">Acyltransferase</keyword>
<dbReference type="InterPro" id="IPR018357">
    <property type="entry name" value="Hexapep_transf_CS"/>
</dbReference>
<evidence type="ECO:0000313" key="5">
    <source>
        <dbReference type="EMBL" id="ADU38847.1"/>
    </source>
</evidence>
<dbReference type="GO" id="GO:0016746">
    <property type="term" value="F:acyltransferase activity"/>
    <property type="evidence" value="ECO:0007669"/>
    <property type="project" value="UniProtKB-KW"/>
</dbReference>
<dbReference type="KEGG" id="vpe:Varpa_4684"/>
<name>E6UXD0_VARPE</name>
<dbReference type="EMBL" id="CP002417">
    <property type="protein sequence ID" value="ADU38847.1"/>
    <property type="molecule type" value="Genomic_DNA"/>
</dbReference>
<evidence type="ECO:0000256" key="1">
    <source>
        <dbReference type="ARBA" id="ARBA00007274"/>
    </source>
</evidence>
<dbReference type="Gene3D" id="2.160.10.10">
    <property type="entry name" value="Hexapeptide repeat proteins"/>
    <property type="match status" value="1"/>
</dbReference>
<keyword evidence="2" id="KW-0808">Transferase</keyword>
<dbReference type="eggNOG" id="COG0110">
    <property type="taxonomic scope" value="Bacteria"/>
</dbReference>
<evidence type="ECO:0000256" key="2">
    <source>
        <dbReference type="ARBA" id="ARBA00022679"/>
    </source>
</evidence>
<dbReference type="Proteomes" id="UP000008917">
    <property type="component" value="Chromosome"/>
</dbReference>
<dbReference type="PROSITE" id="PS00101">
    <property type="entry name" value="HEXAPEP_TRANSFERASES"/>
    <property type="match status" value="1"/>
</dbReference>
<dbReference type="AlphaFoldDB" id="E6UXD0"/>
<gene>
    <name evidence="5" type="ordered locus">Varpa_4684</name>
</gene>
<dbReference type="SUPFAM" id="SSF51161">
    <property type="entry name" value="Trimeric LpxA-like enzymes"/>
    <property type="match status" value="1"/>
</dbReference>
<dbReference type="HOGENOM" id="CLU_051638_5_0_4"/>
<dbReference type="InterPro" id="IPR001451">
    <property type="entry name" value="Hexapep"/>
</dbReference>
<dbReference type="InterPro" id="IPR011004">
    <property type="entry name" value="Trimer_LpxA-like_sf"/>
</dbReference>
<dbReference type="PANTHER" id="PTHR43300">
    <property type="entry name" value="ACETYLTRANSFERASE"/>
    <property type="match status" value="1"/>
</dbReference>
<evidence type="ECO:0000256" key="3">
    <source>
        <dbReference type="ARBA" id="ARBA00022737"/>
    </source>
</evidence>
<dbReference type="Pfam" id="PF00132">
    <property type="entry name" value="Hexapep"/>
    <property type="match status" value="1"/>
</dbReference>
<sequence length="156" mass="16287">MGVDLDWASRVSPQAQIAGVRSIGAALIGRQVSIGAGTYLGSGIIQCARIGKYCSIGPSVILGPTEHRLDHWTTSPYEARDAGEEIGSTDKPAVPSVIGDGVWIGARAVILQGVQIGDRAVIAAGAVVNRDVPANETWGGVPARFIKRNRIAKCKS</sequence>
<reference evidence="5 6" key="2">
    <citation type="journal article" date="2013" name="Genome Announc.">
        <title>Genome of the Root-Associated Plant Growth-Promoting Bacterium Variovorax paradoxus Strain EPS.</title>
        <authorList>
            <person name="Han J.I."/>
            <person name="Spain J.C."/>
            <person name="Leadbetter J.R."/>
            <person name="Ovchinnikova G."/>
            <person name="Goodwin L.A."/>
            <person name="Han C.S."/>
            <person name="Woyke T."/>
            <person name="Davenport K.W."/>
            <person name="Orwin P.M."/>
        </authorList>
    </citation>
    <scope>NUCLEOTIDE SEQUENCE [LARGE SCALE GENOMIC DNA]</scope>
    <source>
        <strain evidence="5 6">EPS</strain>
    </source>
</reference>
<keyword evidence="3" id="KW-0677">Repeat</keyword>